<keyword evidence="1" id="KW-0472">Membrane</keyword>
<feature type="transmembrane region" description="Helical" evidence="1">
    <location>
        <begin position="98"/>
        <end position="119"/>
    </location>
</feature>
<sequence length="127" mass="13495">MHRITAVPALLVGVVGSAAVLYGALFWLPYHLQGGRFHSTGIILLASMLALLSLSWAPMAIRRLNPRARTARLLGYDLSLAGGTAILAVPFLMSPVRLVVLLPLVTYLVLIAADLAVCLGRPQPEGS</sequence>
<dbReference type="EMBL" id="CP132508">
    <property type="protein sequence ID" value="WPD18583.1"/>
    <property type="molecule type" value="Genomic_DNA"/>
</dbReference>
<proteinExistence type="predicted"/>
<keyword evidence="1" id="KW-0812">Transmembrane</keyword>
<name>A0ABZ0QM75_9FIRM</name>
<organism evidence="2 3">
    <name type="scientific">Thermaerobacter composti</name>
    <dbReference type="NCBI Taxonomy" id="554949"/>
    <lineage>
        <taxon>Bacteria</taxon>
        <taxon>Bacillati</taxon>
        <taxon>Bacillota</taxon>
        <taxon>Clostridia</taxon>
        <taxon>Eubacteriales</taxon>
        <taxon>Clostridiales Family XVII. Incertae Sedis</taxon>
        <taxon>Thermaerobacter</taxon>
    </lineage>
</organism>
<feature type="transmembrane region" description="Helical" evidence="1">
    <location>
        <begin position="42"/>
        <end position="61"/>
    </location>
</feature>
<gene>
    <name evidence="2" type="ORF">Q5761_09475</name>
</gene>
<reference evidence="2 3" key="1">
    <citation type="submission" date="2023-08" db="EMBL/GenBank/DDBJ databases">
        <title>Genome sequence of Thermaerobacter compostii strain Ins1, a spore-forming filamentous bacterium isolated from a deep geothermal reservoir.</title>
        <authorList>
            <person name="Bregnard D."/>
            <person name="Gonzalez D."/>
            <person name="Junier P."/>
        </authorList>
    </citation>
    <scope>NUCLEOTIDE SEQUENCE [LARGE SCALE GENOMIC DNA]</scope>
    <source>
        <strain evidence="2 3">Ins1</strain>
    </source>
</reference>
<dbReference type="RefSeq" id="WP_318750405.1">
    <property type="nucleotide sequence ID" value="NZ_CP132508.1"/>
</dbReference>
<accession>A0ABZ0QM75</accession>
<dbReference type="Proteomes" id="UP001304683">
    <property type="component" value="Chromosome"/>
</dbReference>
<evidence type="ECO:0000313" key="2">
    <source>
        <dbReference type="EMBL" id="WPD18583.1"/>
    </source>
</evidence>
<keyword evidence="3" id="KW-1185">Reference proteome</keyword>
<protein>
    <submittedName>
        <fullName evidence="2">Uncharacterized protein</fullName>
    </submittedName>
</protein>
<evidence type="ECO:0000313" key="3">
    <source>
        <dbReference type="Proteomes" id="UP001304683"/>
    </source>
</evidence>
<feature type="transmembrane region" description="Helical" evidence="1">
    <location>
        <begin position="7"/>
        <end position="30"/>
    </location>
</feature>
<feature type="transmembrane region" description="Helical" evidence="1">
    <location>
        <begin position="73"/>
        <end position="92"/>
    </location>
</feature>
<evidence type="ECO:0000256" key="1">
    <source>
        <dbReference type="SAM" id="Phobius"/>
    </source>
</evidence>
<keyword evidence="1" id="KW-1133">Transmembrane helix</keyword>